<organism evidence="1 2">
    <name type="scientific">Moraxella lacunata</name>
    <dbReference type="NCBI Taxonomy" id="477"/>
    <lineage>
        <taxon>Bacteria</taxon>
        <taxon>Pseudomonadati</taxon>
        <taxon>Pseudomonadota</taxon>
        <taxon>Gammaproteobacteria</taxon>
        <taxon>Moraxellales</taxon>
        <taxon>Moraxellaceae</taxon>
        <taxon>Moraxella</taxon>
    </lineage>
</organism>
<proteinExistence type="predicted"/>
<sequence>MLLQIFKYNFFWIMLICCACTNENISIQKDMTKSSDFSVQNNDLTTFHKSGYGSIYLGGVYDASKFKQVSEELEGCFNASSLDFSGISITVENNIISEISTDDPSILSYDGIKVGDPISLIEDKVDLNALEIIQNDYTNLPVFIHWHDKNKAVGTRYSTDDGIIIYYIDMGLSERMYLLEGCA</sequence>
<dbReference type="Proteomes" id="UP000092607">
    <property type="component" value="Unassembled WGS sequence"/>
</dbReference>
<protein>
    <submittedName>
        <fullName evidence="1">Uncharacterized protein</fullName>
    </submittedName>
</protein>
<name>A0A1B8PW85_MORLA</name>
<dbReference type="EMBL" id="LZMS01000090">
    <property type="protein sequence ID" value="OBX60199.1"/>
    <property type="molecule type" value="Genomic_DNA"/>
</dbReference>
<accession>A0A1B8PW85</accession>
<evidence type="ECO:0000313" key="2">
    <source>
        <dbReference type="Proteomes" id="UP000092607"/>
    </source>
</evidence>
<gene>
    <name evidence="1" type="ORF">A9309_10045</name>
</gene>
<reference evidence="1 2" key="1">
    <citation type="submission" date="2016-06" db="EMBL/GenBank/DDBJ databases">
        <title>Draft genome of Moraxella lacunata CCUG 57757A.</title>
        <authorList>
            <person name="Salva-Serra F."/>
            <person name="Engstrom-Jakobsson H."/>
            <person name="Thorell K."/>
            <person name="Gonzales-Siles L."/>
            <person name="Karlsson R."/>
            <person name="Boulund F."/>
            <person name="Engstrand L."/>
            <person name="Kristiansson E."/>
            <person name="Moore E."/>
        </authorList>
    </citation>
    <scope>NUCLEOTIDE SEQUENCE [LARGE SCALE GENOMIC DNA]</scope>
    <source>
        <strain evidence="1 2">CCUG 57757A</strain>
    </source>
</reference>
<comment type="caution">
    <text evidence="1">The sequence shown here is derived from an EMBL/GenBank/DDBJ whole genome shotgun (WGS) entry which is preliminary data.</text>
</comment>
<evidence type="ECO:0000313" key="1">
    <source>
        <dbReference type="EMBL" id="OBX60199.1"/>
    </source>
</evidence>
<dbReference type="AlphaFoldDB" id="A0A1B8PW85"/>